<protein>
    <submittedName>
        <fullName evidence="2">Uncharacterized protein</fullName>
    </submittedName>
</protein>
<dbReference type="Proteomes" id="UP000887580">
    <property type="component" value="Unplaced"/>
</dbReference>
<dbReference type="WBParaSite" id="PS1159_v2.g2090.t1">
    <property type="protein sequence ID" value="PS1159_v2.g2090.t1"/>
    <property type="gene ID" value="PS1159_v2.g2090"/>
</dbReference>
<name>A0AC35FU92_9BILA</name>
<proteinExistence type="predicted"/>
<evidence type="ECO:0000313" key="1">
    <source>
        <dbReference type="Proteomes" id="UP000887580"/>
    </source>
</evidence>
<organism evidence="1 2">
    <name type="scientific">Panagrolaimus sp. PS1159</name>
    <dbReference type="NCBI Taxonomy" id="55785"/>
    <lineage>
        <taxon>Eukaryota</taxon>
        <taxon>Metazoa</taxon>
        <taxon>Ecdysozoa</taxon>
        <taxon>Nematoda</taxon>
        <taxon>Chromadorea</taxon>
        <taxon>Rhabditida</taxon>
        <taxon>Tylenchina</taxon>
        <taxon>Panagrolaimomorpha</taxon>
        <taxon>Panagrolaimoidea</taxon>
        <taxon>Panagrolaimidae</taxon>
        <taxon>Panagrolaimus</taxon>
    </lineage>
</organism>
<reference evidence="2" key="1">
    <citation type="submission" date="2022-11" db="UniProtKB">
        <authorList>
            <consortium name="WormBaseParasite"/>
        </authorList>
    </citation>
    <scope>IDENTIFICATION</scope>
</reference>
<accession>A0AC35FU92</accession>
<sequence>MNLYNICYCSQTCLFLFALVCAVICNESNAIKTFNDAPNETQNVPFVISVPSQYNSENQEKEMFNTYSSPLEEKLRNYRLSEHLERLRRSSSLLPYETLSGTPSRRSASHPCRWKLCGAHFGYHSMRRF</sequence>
<evidence type="ECO:0000313" key="2">
    <source>
        <dbReference type="WBParaSite" id="PS1159_v2.g2090.t1"/>
    </source>
</evidence>